<feature type="binding site" evidence="8">
    <location>
        <begin position="275"/>
        <end position="278"/>
    </location>
    <ligand>
        <name>GTP</name>
        <dbReference type="ChEBI" id="CHEBI:37565"/>
    </ligand>
</feature>
<comment type="subunit">
    <text evidence="8">Monomer.</text>
</comment>
<dbReference type="PROSITE" id="PS51710">
    <property type="entry name" value="G_OBG"/>
    <property type="match status" value="1"/>
</dbReference>
<dbReference type="InterPro" id="IPR006073">
    <property type="entry name" value="GTP-bd"/>
</dbReference>
<dbReference type="PROSITE" id="PS51883">
    <property type="entry name" value="OBG"/>
    <property type="match status" value="1"/>
</dbReference>
<dbReference type="NCBIfam" id="NF008956">
    <property type="entry name" value="PRK12299.1"/>
    <property type="match status" value="1"/>
</dbReference>
<evidence type="ECO:0000256" key="7">
    <source>
        <dbReference type="ARBA" id="ARBA00023134"/>
    </source>
</evidence>
<evidence type="ECO:0000313" key="13">
    <source>
        <dbReference type="Proteomes" id="UP000287243"/>
    </source>
</evidence>
<feature type="domain" description="OBG-type G" evidence="10">
    <location>
        <begin position="151"/>
        <end position="320"/>
    </location>
</feature>
<comment type="similarity">
    <text evidence="1 8">Belongs to the TRAFAC class OBG-HflX-like GTPase superfamily. OBG GTPase family.</text>
</comment>
<dbReference type="GO" id="GO:0005737">
    <property type="term" value="C:cytoplasm"/>
    <property type="evidence" value="ECO:0007669"/>
    <property type="project" value="UniProtKB-SubCell"/>
</dbReference>
<gene>
    <name evidence="8" type="primary">obg</name>
    <name evidence="12" type="ORF">BU251_05555</name>
</gene>
<feature type="binding site" evidence="8">
    <location>
        <begin position="157"/>
        <end position="164"/>
    </location>
    <ligand>
        <name>GTP</name>
        <dbReference type="ChEBI" id="CHEBI:37565"/>
    </ligand>
</feature>
<keyword evidence="13" id="KW-1185">Reference proteome</keyword>
<dbReference type="Gene3D" id="3.40.50.300">
    <property type="entry name" value="P-loop containing nucleotide triphosphate hydrolases"/>
    <property type="match status" value="1"/>
</dbReference>
<dbReference type="Pfam" id="PF01926">
    <property type="entry name" value="MMR_HSR1"/>
    <property type="match status" value="1"/>
</dbReference>
<dbReference type="InterPro" id="IPR006169">
    <property type="entry name" value="GTP1_OBG_dom"/>
</dbReference>
<dbReference type="PANTHER" id="PTHR11702:SF31">
    <property type="entry name" value="MITOCHONDRIAL RIBOSOME-ASSOCIATED GTPASE 2"/>
    <property type="match status" value="1"/>
</dbReference>
<dbReference type="GO" id="GO:0005525">
    <property type="term" value="F:GTP binding"/>
    <property type="evidence" value="ECO:0007669"/>
    <property type="project" value="UniProtKB-UniRule"/>
</dbReference>
<dbReference type="InterPro" id="IPR014100">
    <property type="entry name" value="GTP-bd_Obg/CgtA"/>
</dbReference>
<dbReference type="FunFam" id="2.70.210.12:FF:000001">
    <property type="entry name" value="GTPase Obg"/>
    <property type="match status" value="1"/>
</dbReference>
<sequence>MFIDTAKIHVKAGDGGNGCQSYFRDTRVEHGKPNGGDGGDGGGVVLKADKGIYTLLDFQYQRHFKAQNGKHGSSNDKAGARGDDCLIRVPVGTVVTDLDTDCMIRDLDHDGIEVVVARGGRGGRGNSRRHDAETGESGEEKNIGFDLKLIADVGIVGFPNAGKSTLISKISNATPKIASYPFTTKAPTLGVVKFEDRDDDVIVADIPGLIEGAHKGKGLGDKFLKHVERTKILVHLIDMAGVDGRDPWDDFRIINEELEAFFGELADKKQIIVANKMDLEAAPVHLKAFRTRCRKKIMAVSALQGEGLKELLEEISKHLSKDRH</sequence>
<dbReference type="Pfam" id="PF01018">
    <property type="entry name" value="GTP1_OBG"/>
    <property type="match status" value="1"/>
</dbReference>
<dbReference type="KEGG" id="vai:BU251_05555"/>
<feature type="binding site" evidence="8">
    <location>
        <position position="164"/>
    </location>
    <ligand>
        <name>Mg(2+)</name>
        <dbReference type="ChEBI" id="CHEBI:18420"/>
    </ligand>
</feature>
<feature type="compositionally biased region" description="Basic and acidic residues" evidence="9">
    <location>
        <begin position="128"/>
        <end position="138"/>
    </location>
</feature>
<dbReference type="PIRSF" id="PIRSF002401">
    <property type="entry name" value="GTP_bd_Obg/CgtA"/>
    <property type="match status" value="1"/>
</dbReference>
<keyword evidence="6 8" id="KW-0460">Magnesium</keyword>
<evidence type="ECO:0000259" key="10">
    <source>
        <dbReference type="PROSITE" id="PS51710"/>
    </source>
</evidence>
<comment type="function">
    <text evidence="8">An essential GTPase which binds GTP, GDP and possibly (p)ppGpp with moderate affinity, with high nucleotide exchange rates and a fairly low GTP hydrolysis rate. Plays a role in control of the cell cycle, stress response, ribosome biogenesis and in those bacteria that undergo differentiation, in morphogenesis control.</text>
</comment>
<dbReference type="InterPro" id="IPR036726">
    <property type="entry name" value="GTP1_OBG_dom_sf"/>
</dbReference>
<accession>A0A410P4W8</accession>
<reference evidence="12 13" key="1">
    <citation type="submission" date="2017-01" db="EMBL/GenBank/DDBJ databases">
        <title>First insights into the biology of 'candidatus Vampirococcus archaeovorus'.</title>
        <authorList>
            <person name="Kizina J."/>
            <person name="Jordan S."/>
            <person name="Stueber K."/>
            <person name="Reinhardt R."/>
            <person name="Harder J."/>
        </authorList>
    </citation>
    <scope>NUCLEOTIDE SEQUENCE [LARGE SCALE GENOMIC DNA]</scope>
    <source>
        <strain evidence="12 13">LiM</strain>
    </source>
</reference>
<dbReference type="InterPro" id="IPR027417">
    <property type="entry name" value="P-loop_NTPase"/>
</dbReference>
<dbReference type="NCBIfam" id="NF008955">
    <property type="entry name" value="PRK12297.1"/>
    <property type="match status" value="1"/>
</dbReference>
<dbReference type="GO" id="GO:0042254">
    <property type="term" value="P:ribosome biogenesis"/>
    <property type="evidence" value="ECO:0007669"/>
    <property type="project" value="UniProtKB-UniRule"/>
</dbReference>
<dbReference type="GO" id="GO:0043022">
    <property type="term" value="F:ribosome binding"/>
    <property type="evidence" value="ECO:0007669"/>
    <property type="project" value="UniProtKB-ARBA"/>
</dbReference>
<dbReference type="InterPro" id="IPR045086">
    <property type="entry name" value="OBG_GTPase"/>
</dbReference>
<dbReference type="NCBIfam" id="TIGR02729">
    <property type="entry name" value="Obg_CgtA"/>
    <property type="match status" value="1"/>
</dbReference>
<keyword evidence="3 8" id="KW-0479">Metal-binding</keyword>
<dbReference type="Proteomes" id="UP000287243">
    <property type="component" value="Chromosome"/>
</dbReference>
<keyword evidence="2 8" id="KW-0963">Cytoplasm</keyword>
<evidence type="ECO:0000256" key="2">
    <source>
        <dbReference type="ARBA" id="ARBA00022490"/>
    </source>
</evidence>
<feature type="binding site" evidence="8">
    <location>
        <position position="184"/>
    </location>
    <ligand>
        <name>Mg(2+)</name>
        <dbReference type="ChEBI" id="CHEBI:18420"/>
    </ligand>
</feature>
<feature type="domain" description="Obg" evidence="11">
    <location>
        <begin position="1"/>
        <end position="150"/>
    </location>
</feature>
<dbReference type="InterPro" id="IPR005225">
    <property type="entry name" value="Small_GTP-bd"/>
</dbReference>
<dbReference type="PANTHER" id="PTHR11702">
    <property type="entry name" value="DEVELOPMENTALLY REGULATED GTP-BINDING PROTEIN-RELATED"/>
    <property type="match status" value="1"/>
</dbReference>
<dbReference type="GO" id="GO:0000287">
    <property type="term" value="F:magnesium ion binding"/>
    <property type="evidence" value="ECO:0007669"/>
    <property type="project" value="InterPro"/>
</dbReference>
<evidence type="ECO:0000313" key="12">
    <source>
        <dbReference type="EMBL" id="QAT17229.1"/>
    </source>
</evidence>
<evidence type="ECO:0000256" key="4">
    <source>
        <dbReference type="ARBA" id="ARBA00022741"/>
    </source>
</evidence>
<dbReference type="NCBIfam" id="TIGR00231">
    <property type="entry name" value="small_GTP"/>
    <property type="match status" value="1"/>
</dbReference>
<feature type="binding site" evidence="8">
    <location>
        <begin position="301"/>
        <end position="303"/>
    </location>
    <ligand>
        <name>GTP</name>
        <dbReference type="ChEBI" id="CHEBI:37565"/>
    </ligand>
</feature>
<dbReference type="PRINTS" id="PR00326">
    <property type="entry name" value="GTP1OBG"/>
</dbReference>
<evidence type="ECO:0000256" key="3">
    <source>
        <dbReference type="ARBA" id="ARBA00022723"/>
    </source>
</evidence>
<dbReference type="EMBL" id="CP019384">
    <property type="protein sequence ID" value="QAT17229.1"/>
    <property type="molecule type" value="Genomic_DNA"/>
</dbReference>
<dbReference type="EC" id="3.6.5.-" evidence="8"/>
<protein>
    <recommendedName>
        <fullName evidence="8">GTPase Obg</fullName>
        <ecNumber evidence="8">3.6.5.-</ecNumber>
    </recommendedName>
    <alternativeName>
        <fullName evidence="8">GTP-binding protein Obg</fullName>
    </alternativeName>
</protein>
<dbReference type="PROSITE" id="PS00905">
    <property type="entry name" value="GTP1_OBG"/>
    <property type="match status" value="1"/>
</dbReference>
<dbReference type="AlphaFoldDB" id="A0A410P4W8"/>
<dbReference type="InterPro" id="IPR031167">
    <property type="entry name" value="G_OBG"/>
</dbReference>
<keyword evidence="5 8" id="KW-0378">Hydrolase</keyword>
<dbReference type="SUPFAM" id="SSF52540">
    <property type="entry name" value="P-loop containing nucleoside triphosphate hydrolases"/>
    <property type="match status" value="1"/>
</dbReference>
<dbReference type="Gene3D" id="2.70.210.12">
    <property type="entry name" value="GTP1/OBG domain"/>
    <property type="match status" value="1"/>
</dbReference>
<keyword evidence="7 8" id="KW-0342">GTP-binding</keyword>
<dbReference type="CDD" id="cd01898">
    <property type="entry name" value="Obg"/>
    <property type="match status" value="1"/>
</dbReference>
<feature type="binding site" evidence="8">
    <location>
        <begin position="182"/>
        <end position="186"/>
    </location>
    <ligand>
        <name>GTP</name>
        <dbReference type="ChEBI" id="CHEBI:37565"/>
    </ligand>
</feature>
<dbReference type="SUPFAM" id="SSF82051">
    <property type="entry name" value="Obg GTP-binding protein N-terminal domain"/>
    <property type="match status" value="1"/>
</dbReference>
<feature type="region of interest" description="Disordered" evidence="9">
    <location>
        <begin position="118"/>
        <end position="138"/>
    </location>
</feature>
<feature type="binding site" evidence="8">
    <location>
        <begin position="205"/>
        <end position="208"/>
    </location>
    <ligand>
        <name>GTP</name>
        <dbReference type="ChEBI" id="CHEBI:37565"/>
    </ligand>
</feature>
<name>A0A410P4W8_VELA1</name>
<keyword evidence="4 8" id="KW-0547">Nucleotide-binding</keyword>
<dbReference type="HAMAP" id="MF_01454">
    <property type="entry name" value="GTPase_Obg"/>
    <property type="match status" value="1"/>
</dbReference>
<evidence type="ECO:0000256" key="1">
    <source>
        <dbReference type="ARBA" id="ARBA00007699"/>
    </source>
</evidence>
<comment type="cofactor">
    <cofactor evidence="8">
        <name>Mg(2+)</name>
        <dbReference type="ChEBI" id="CHEBI:18420"/>
    </cofactor>
</comment>
<evidence type="ECO:0000259" key="11">
    <source>
        <dbReference type="PROSITE" id="PS51883"/>
    </source>
</evidence>
<proteinExistence type="inferred from homology"/>
<dbReference type="InterPro" id="IPR006074">
    <property type="entry name" value="GTP1-OBG_CS"/>
</dbReference>
<evidence type="ECO:0000256" key="8">
    <source>
        <dbReference type="HAMAP-Rule" id="MF_01454"/>
    </source>
</evidence>
<dbReference type="OrthoDB" id="9807318at2"/>
<comment type="subcellular location">
    <subcellularLocation>
        <location evidence="8">Cytoplasm</location>
    </subcellularLocation>
</comment>
<evidence type="ECO:0000256" key="5">
    <source>
        <dbReference type="ARBA" id="ARBA00022801"/>
    </source>
</evidence>
<dbReference type="RefSeq" id="WP_128699981.1">
    <property type="nucleotide sequence ID" value="NZ_CP019384.1"/>
</dbReference>
<organism evidence="12 13">
    <name type="scientific">Velamenicoccus archaeovorus</name>
    <dbReference type="NCBI Taxonomy" id="1930593"/>
    <lineage>
        <taxon>Bacteria</taxon>
        <taxon>Pseudomonadati</taxon>
        <taxon>Candidatus Omnitrophota</taxon>
        <taxon>Candidatus Velamenicoccus</taxon>
    </lineage>
</organism>
<evidence type="ECO:0000256" key="6">
    <source>
        <dbReference type="ARBA" id="ARBA00022842"/>
    </source>
</evidence>
<evidence type="ECO:0000256" key="9">
    <source>
        <dbReference type="SAM" id="MobiDB-lite"/>
    </source>
</evidence>
<dbReference type="GO" id="GO:0003924">
    <property type="term" value="F:GTPase activity"/>
    <property type="evidence" value="ECO:0007669"/>
    <property type="project" value="UniProtKB-UniRule"/>
</dbReference>